<name>A0A4Y7Q0E9_9AGAM</name>
<keyword evidence="3" id="KW-0326">Glycosidase</keyword>
<dbReference type="PROSITE" id="PS51762">
    <property type="entry name" value="GH16_2"/>
    <property type="match status" value="1"/>
</dbReference>
<feature type="signal peptide" evidence="4">
    <location>
        <begin position="1"/>
        <end position="23"/>
    </location>
</feature>
<proteinExistence type="inferred from homology"/>
<protein>
    <submittedName>
        <fullName evidence="6">Endo-beta-glucanase</fullName>
    </submittedName>
</protein>
<dbReference type="InterPro" id="IPR000757">
    <property type="entry name" value="Beta-glucanase-like"/>
</dbReference>
<dbReference type="Gene3D" id="2.60.120.200">
    <property type="match status" value="1"/>
</dbReference>
<dbReference type="VEuPathDB" id="FungiDB:BD410DRAFT_724688"/>
<feature type="domain" description="GH16" evidence="5">
    <location>
        <begin position="12"/>
        <end position="288"/>
    </location>
</feature>
<evidence type="ECO:0000259" key="5">
    <source>
        <dbReference type="PROSITE" id="PS51762"/>
    </source>
</evidence>
<accession>A0A4Y7Q0E9</accession>
<keyword evidence="4" id="KW-0732">Signal</keyword>
<dbReference type="OrthoDB" id="192832at2759"/>
<keyword evidence="7" id="KW-1185">Reference proteome</keyword>
<organism evidence="6 7">
    <name type="scientific">Rickenella mellea</name>
    <dbReference type="NCBI Taxonomy" id="50990"/>
    <lineage>
        <taxon>Eukaryota</taxon>
        <taxon>Fungi</taxon>
        <taxon>Dikarya</taxon>
        <taxon>Basidiomycota</taxon>
        <taxon>Agaricomycotina</taxon>
        <taxon>Agaricomycetes</taxon>
        <taxon>Hymenochaetales</taxon>
        <taxon>Rickenellaceae</taxon>
        <taxon>Rickenella</taxon>
    </lineage>
</organism>
<dbReference type="STRING" id="50990.A0A4Y7Q0E9"/>
<comment type="similarity">
    <text evidence="1">Belongs to the glycosyl hydrolase 16 family.</text>
</comment>
<dbReference type="Pfam" id="PF26113">
    <property type="entry name" value="GH16_XgeA"/>
    <property type="match status" value="1"/>
</dbReference>
<dbReference type="GO" id="GO:0004553">
    <property type="term" value="F:hydrolase activity, hydrolyzing O-glycosyl compounds"/>
    <property type="evidence" value="ECO:0007669"/>
    <property type="project" value="InterPro"/>
</dbReference>
<evidence type="ECO:0000313" key="6">
    <source>
        <dbReference type="EMBL" id="TDL21114.1"/>
    </source>
</evidence>
<evidence type="ECO:0000256" key="3">
    <source>
        <dbReference type="ARBA" id="ARBA00023295"/>
    </source>
</evidence>
<evidence type="ECO:0000313" key="7">
    <source>
        <dbReference type="Proteomes" id="UP000294933"/>
    </source>
</evidence>
<reference evidence="6 7" key="1">
    <citation type="submission" date="2018-06" db="EMBL/GenBank/DDBJ databases">
        <title>A transcriptomic atlas of mushroom development highlights an independent origin of complex multicellularity.</title>
        <authorList>
            <consortium name="DOE Joint Genome Institute"/>
            <person name="Krizsan K."/>
            <person name="Almasi E."/>
            <person name="Merenyi Z."/>
            <person name="Sahu N."/>
            <person name="Viragh M."/>
            <person name="Koszo T."/>
            <person name="Mondo S."/>
            <person name="Kiss B."/>
            <person name="Balint B."/>
            <person name="Kues U."/>
            <person name="Barry K."/>
            <person name="Hegedus J.C."/>
            <person name="Henrissat B."/>
            <person name="Johnson J."/>
            <person name="Lipzen A."/>
            <person name="Ohm R."/>
            <person name="Nagy I."/>
            <person name="Pangilinan J."/>
            <person name="Yan J."/>
            <person name="Xiong Y."/>
            <person name="Grigoriev I.V."/>
            <person name="Hibbett D.S."/>
            <person name="Nagy L.G."/>
        </authorList>
    </citation>
    <scope>NUCLEOTIDE SEQUENCE [LARGE SCALE GENOMIC DNA]</scope>
    <source>
        <strain evidence="6 7">SZMC22713</strain>
    </source>
</reference>
<evidence type="ECO:0000256" key="1">
    <source>
        <dbReference type="ARBA" id="ARBA00006865"/>
    </source>
</evidence>
<dbReference type="PANTHER" id="PTHR10963:SF24">
    <property type="entry name" value="GLYCOSIDASE C21B10.07-RELATED"/>
    <property type="match status" value="1"/>
</dbReference>
<dbReference type="SUPFAM" id="SSF49899">
    <property type="entry name" value="Concanavalin A-like lectins/glucanases"/>
    <property type="match status" value="1"/>
</dbReference>
<gene>
    <name evidence="6" type="ORF">BD410DRAFT_724688</name>
</gene>
<keyword evidence="2" id="KW-0378">Hydrolase</keyword>
<dbReference type="PANTHER" id="PTHR10963">
    <property type="entry name" value="GLYCOSYL HYDROLASE-RELATED"/>
    <property type="match status" value="1"/>
</dbReference>
<evidence type="ECO:0000256" key="2">
    <source>
        <dbReference type="ARBA" id="ARBA00022801"/>
    </source>
</evidence>
<feature type="chain" id="PRO_5021308917" evidence="4">
    <location>
        <begin position="24"/>
        <end position="321"/>
    </location>
</feature>
<dbReference type="InterPro" id="IPR050546">
    <property type="entry name" value="Glycosyl_Hydrlase_16"/>
</dbReference>
<dbReference type="GO" id="GO:0009251">
    <property type="term" value="P:glucan catabolic process"/>
    <property type="evidence" value="ECO:0007669"/>
    <property type="project" value="TreeGrafter"/>
</dbReference>
<sequence length="321" mass="34767">MIHFVLLLVSIYSVANLFPSCLAGHYNAADTYVGKDFLTGFTHFSDPDPTHGRVNYVDQATALRLNLTVATADSLIMRADYTTNLTSKDPGRNAVRIESVKSYTTHVIIFDINHMPQGCATWPAAWEVGGKWPDEGEVDILEGVNDNIPNQSTLHTNAGCTMPSTRQQTGTSTGTDCNVATTGNSGCGVVSNKPNIYGKAFNSNGGGWYAMERTSTFINVYFWARNDASVPTDVKTGGNTVDTSAWGTPVANFPNTSCDFASHFKAHKIIINLTFCGDWAGSSFATAEVCPRIGSCDDYVDKNPGAFQNAYWDIASVRTYT</sequence>
<dbReference type="InterPro" id="IPR013320">
    <property type="entry name" value="ConA-like_dom_sf"/>
</dbReference>
<dbReference type="AlphaFoldDB" id="A0A4Y7Q0E9"/>
<evidence type="ECO:0000256" key="4">
    <source>
        <dbReference type="SAM" id="SignalP"/>
    </source>
</evidence>
<dbReference type="EMBL" id="ML170183">
    <property type="protein sequence ID" value="TDL21114.1"/>
    <property type="molecule type" value="Genomic_DNA"/>
</dbReference>
<dbReference type="CDD" id="cd02181">
    <property type="entry name" value="GH16_fungal_Lam16A_glucanase"/>
    <property type="match status" value="1"/>
</dbReference>
<dbReference type="Proteomes" id="UP000294933">
    <property type="component" value="Unassembled WGS sequence"/>
</dbReference>
<dbReference type="FunFam" id="2.60.120.200:FF:000114">
    <property type="entry name" value="Probable endo-1,3(4)-beta-glucanase NFIA_089530"/>
    <property type="match status" value="1"/>
</dbReference>